<dbReference type="AlphaFoldDB" id="A0A3B1D0P7"/>
<dbReference type="Pfam" id="PF02050">
    <property type="entry name" value="FliJ"/>
    <property type="match status" value="1"/>
</dbReference>
<dbReference type="EMBL" id="UOGC01000135">
    <property type="protein sequence ID" value="VAX22297.1"/>
    <property type="molecule type" value="Genomic_DNA"/>
</dbReference>
<dbReference type="NCBIfam" id="TIGR02473">
    <property type="entry name" value="flagell_FliJ"/>
    <property type="match status" value="1"/>
</dbReference>
<organism evidence="9">
    <name type="scientific">hydrothermal vent metagenome</name>
    <dbReference type="NCBI Taxonomy" id="652676"/>
    <lineage>
        <taxon>unclassified sequences</taxon>
        <taxon>metagenomes</taxon>
        <taxon>ecological metagenomes</taxon>
    </lineage>
</organism>
<dbReference type="InterPro" id="IPR053716">
    <property type="entry name" value="Flag_assembly_chemotaxis_eff"/>
</dbReference>
<evidence type="ECO:0008006" key="10">
    <source>
        <dbReference type="Google" id="ProtNLM"/>
    </source>
</evidence>
<evidence type="ECO:0000313" key="9">
    <source>
        <dbReference type="EMBL" id="VAX22297.1"/>
    </source>
</evidence>
<sequence length="148" mass="17613">MFRYGLEPLLRHRKTLEDEQQRSLATANRHYLAETGKIRELESEQRHTMEKMTGAISNIKNSATFFIYDNYMAGSKSNLQKTSEKAEQIKQIVDMEREALIEKVKSRKVIELHRQRTKDRYLKEEARKELAMYDEISVQRHQRKKGLL</sequence>
<comment type="subcellular location">
    <subcellularLocation>
        <location evidence="1">Cell membrane</location>
        <topology evidence="1">Peripheral membrane protein</topology>
        <orientation evidence="1">Cytoplasmic side</orientation>
    </subcellularLocation>
</comment>
<evidence type="ECO:0000256" key="7">
    <source>
        <dbReference type="ARBA" id="ARBA00023136"/>
    </source>
</evidence>
<dbReference type="InterPro" id="IPR012823">
    <property type="entry name" value="Flagell_FliJ"/>
</dbReference>
<name>A0A3B1D0P7_9ZZZZ</name>
<keyword evidence="7" id="KW-0472">Membrane</keyword>
<protein>
    <recommendedName>
        <fullName evidence="10">Flagellar FliJ protein</fullName>
    </recommendedName>
</protein>
<dbReference type="Gene3D" id="1.10.287.1700">
    <property type="match status" value="1"/>
</dbReference>
<evidence type="ECO:0000256" key="3">
    <source>
        <dbReference type="ARBA" id="ARBA00022475"/>
    </source>
</evidence>
<gene>
    <name evidence="9" type="ORF">MNBD_NITROSPINAE01-883</name>
</gene>
<keyword evidence="5" id="KW-1005">Bacterial flagellum biogenesis</keyword>
<keyword evidence="3" id="KW-1003">Cell membrane</keyword>
<keyword evidence="2" id="KW-0813">Transport</keyword>
<proteinExistence type="predicted"/>
<evidence type="ECO:0000256" key="4">
    <source>
        <dbReference type="ARBA" id="ARBA00022500"/>
    </source>
</evidence>
<dbReference type="GO" id="GO:0005886">
    <property type="term" value="C:plasma membrane"/>
    <property type="evidence" value="ECO:0007669"/>
    <property type="project" value="UniProtKB-SubCell"/>
</dbReference>
<keyword evidence="6" id="KW-0653">Protein transport</keyword>
<evidence type="ECO:0000256" key="1">
    <source>
        <dbReference type="ARBA" id="ARBA00004413"/>
    </source>
</evidence>
<dbReference type="GO" id="GO:0006935">
    <property type="term" value="P:chemotaxis"/>
    <property type="evidence" value="ECO:0007669"/>
    <property type="project" value="UniProtKB-KW"/>
</dbReference>
<evidence type="ECO:0000256" key="8">
    <source>
        <dbReference type="ARBA" id="ARBA00023225"/>
    </source>
</evidence>
<dbReference type="GO" id="GO:0009288">
    <property type="term" value="C:bacterial-type flagellum"/>
    <property type="evidence" value="ECO:0007669"/>
    <property type="project" value="InterPro"/>
</dbReference>
<reference evidence="9" key="1">
    <citation type="submission" date="2018-06" db="EMBL/GenBank/DDBJ databases">
        <authorList>
            <person name="Zhirakovskaya E."/>
        </authorList>
    </citation>
    <scope>NUCLEOTIDE SEQUENCE</scope>
</reference>
<keyword evidence="8" id="KW-1006">Bacterial flagellum protein export</keyword>
<accession>A0A3B1D0P7</accession>
<dbReference type="GO" id="GO:0044781">
    <property type="term" value="P:bacterial-type flagellum organization"/>
    <property type="evidence" value="ECO:0007669"/>
    <property type="project" value="UniProtKB-KW"/>
</dbReference>
<dbReference type="GO" id="GO:0071973">
    <property type="term" value="P:bacterial-type flagellum-dependent cell motility"/>
    <property type="evidence" value="ECO:0007669"/>
    <property type="project" value="InterPro"/>
</dbReference>
<evidence type="ECO:0000256" key="5">
    <source>
        <dbReference type="ARBA" id="ARBA00022795"/>
    </source>
</evidence>
<evidence type="ECO:0000256" key="2">
    <source>
        <dbReference type="ARBA" id="ARBA00022448"/>
    </source>
</evidence>
<keyword evidence="4" id="KW-0145">Chemotaxis</keyword>
<dbReference type="GO" id="GO:0015031">
    <property type="term" value="P:protein transport"/>
    <property type="evidence" value="ECO:0007669"/>
    <property type="project" value="UniProtKB-KW"/>
</dbReference>
<evidence type="ECO:0000256" key="6">
    <source>
        <dbReference type="ARBA" id="ARBA00022927"/>
    </source>
</evidence>